<evidence type="ECO:0000256" key="1">
    <source>
        <dbReference type="ARBA" id="ARBA00004651"/>
    </source>
</evidence>
<proteinExistence type="inferred from homology"/>
<dbReference type="GO" id="GO:0005886">
    <property type="term" value="C:plasma membrane"/>
    <property type="evidence" value="ECO:0007669"/>
    <property type="project" value="UniProtKB-SubCell"/>
</dbReference>
<name>A0AAV8PKZ4_ENSVE</name>
<dbReference type="Proteomes" id="UP001222027">
    <property type="component" value="Unassembled WGS sequence"/>
</dbReference>
<keyword evidence="4" id="KW-0812">Transmembrane</keyword>
<dbReference type="AlphaFoldDB" id="A0AAV8PKZ4"/>
<comment type="similarity">
    <text evidence="2 7">Belongs to the Casparian strip membrane proteins (CASP) family.</text>
</comment>
<evidence type="ECO:0000313" key="10">
    <source>
        <dbReference type="EMBL" id="KAJ8459579.1"/>
    </source>
</evidence>
<feature type="region of interest" description="Disordered" evidence="8">
    <location>
        <begin position="31"/>
        <end position="54"/>
    </location>
</feature>
<evidence type="ECO:0000256" key="7">
    <source>
        <dbReference type="RuleBase" id="RU361233"/>
    </source>
</evidence>
<comment type="subcellular location">
    <subcellularLocation>
        <location evidence="1 7">Cell membrane</location>
        <topology evidence="1 7">Multi-pass membrane protein</topology>
    </subcellularLocation>
</comment>
<evidence type="ECO:0000256" key="4">
    <source>
        <dbReference type="ARBA" id="ARBA00022692"/>
    </source>
</evidence>
<comment type="caution">
    <text evidence="10">The sequence shown here is derived from an EMBL/GenBank/DDBJ whole genome shotgun (WGS) entry which is preliminary data.</text>
</comment>
<dbReference type="EMBL" id="JAQQAF010000009">
    <property type="protein sequence ID" value="KAJ8459579.1"/>
    <property type="molecule type" value="Genomic_DNA"/>
</dbReference>
<evidence type="ECO:0000313" key="11">
    <source>
        <dbReference type="Proteomes" id="UP001222027"/>
    </source>
</evidence>
<reference evidence="10 11" key="1">
    <citation type="submission" date="2022-12" db="EMBL/GenBank/DDBJ databases">
        <title>Chromosome-scale assembly of the Ensete ventricosum genome.</title>
        <authorList>
            <person name="Dussert Y."/>
            <person name="Stocks J."/>
            <person name="Wendawek A."/>
            <person name="Woldeyes F."/>
            <person name="Nichols R.A."/>
            <person name="Borrell J.S."/>
        </authorList>
    </citation>
    <scope>NUCLEOTIDE SEQUENCE [LARGE SCALE GENOMIC DNA]</scope>
    <source>
        <strain evidence="11">cv. Maze</strain>
        <tissue evidence="10">Seeds</tissue>
    </source>
</reference>
<evidence type="ECO:0000259" key="9">
    <source>
        <dbReference type="Pfam" id="PF04535"/>
    </source>
</evidence>
<evidence type="ECO:0000256" key="3">
    <source>
        <dbReference type="ARBA" id="ARBA00022475"/>
    </source>
</evidence>
<evidence type="ECO:0000256" key="5">
    <source>
        <dbReference type="ARBA" id="ARBA00022989"/>
    </source>
</evidence>
<comment type="subunit">
    <text evidence="7">Homodimer and heterodimers.</text>
</comment>
<evidence type="ECO:0000256" key="8">
    <source>
        <dbReference type="SAM" id="MobiDB-lite"/>
    </source>
</evidence>
<organism evidence="10 11">
    <name type="scientific">Ensete ventricosum</name>
    <name type="common">Abyssinian banana</name>
    <name type="synonym">Musa ensete</name>
    <dbReference type="NCBI Taxonomy" id="4639"/>
    <lineage>
        <taxon>Eukaryota</taxon>
        <taxon>Viridiplantae</taxon>
        <taxon>Streptophyta</taxon>
        <taxon>Embryophyta</taxon>
        <taxon>Tracheophyta</taxon>
        <taxon>Spermatophyta</taxon>
        <taxon>Magnoliopsida</taxon>
        <taxon>Liliopsida</taxon>
        <taxon>Zingiberales</taxon>
        <taxon>Musaceae</taxon>
        <taxon>Ensete</taxon>
    </lineage>
</organism>
<gene>
    <name evidence="10" type="ORF">OPV22_032505</name>
</gene>
<keyword evidence="3 7" id="KW-1003">Cell membrane</keyword>
<evidence type="ECO:0000256" key="2">
    <source>
        <dbReference type="ARBA" id="ARBA00007651"/>
    </source>
</evidence>
<keyword evidence="6" id="KW-0472">Membrane</keyword>
<dbReference type="Pfam" id="PF04535">
    <property type="entry name" value="CASP_dom"/>
    <property type="match status" value="1"/>
</dbReference>
<dbReference type="InterPro" id="IPR006702">
    <property type="entry name" value="CASP_dom"/>
</dbReference>
<accession>A0AAV8PKZ4</accession>
<evidence type="ECO:0000256" key="6">
    <source>
        <dbReference type="ARBA" id="ARBA00023136"/>
    </source>
</evidence>
<protein>
    <recommendedName>
        <fullName evidence="7">CASP-like protein</fullName>
    </recommendedName>
</protein>
<keyword evidence="11" id="KW-1185">Reference proteome</keyword>
<sequence length="105" mass="10532">MQSPPAYNVGVPAPVSWTVTVLFAVAGSTKSTNSTAIGGTSLGDPPPEPEAGKSITLLPVSIGDLVTVALLFSGDGAATAISVVLEHGQQRSVGWSKICHTVGGF</sequence>
<feature type="domain" description="Casparian strip membrane protein" evidence="9">
    <location>
        <begin position="55"/>
        <end position="105"/>
    </location>
</feature>
<keyword evidence="5" id="KW-1133">Transmembrane helix</keyword>